<reference evidence="1 2" key="1">
    <citation type="submission" date="2018-11" db="EMBL/GenBank/DDBJ databases">
        <title>Genomic Encyclopedia of Type Strains, Phase IV (KMG-IV): sequencing the most valuable type-strain genomes for metagenomic binning, comparative biology and taxonomic classification.</title>
        <authorList>
            <person name="Goeker M."/>
        </authorList>
    </citation>
    <scope>NUCLEOTIDE SEQUENCE [LARGE SCALE GENOMIC DNA]</scope>
    <source>
        <strain evidence="1 2">DSM 104731</strain>
    </source>
</reference>
<protein>
    <submittedName>
        <fullName evidence="1">Uncharacterized protein</fullName>
    </submittedName>
</protein>
<gene>
    <name evidence="1" type="ORF">EDD53_2667</name>
</gene>
<accession>A0A3N4TX90</accession>
<dbReference type="Proteomes" id="UP000269689">
    <property type="component" value="Unassembled WGS sequence"/>
</dbReference>
<proteinExistence type="predicted"/>
<keyword evidence="2" id="KW-1185">Reference proteome</keyword>
<organism evidence="1 2">
    <name type="scientific">Pacificibacter maritimus</name>
    <dbReference type="NCBI Taxonomy" id="762213"/>
    <lineage>
        <taxon>Bacteria</taxon>
        <taxon>Pseudomonadati</taxon>
        <taxon>Pseudomonadota</taxon>
        <taxon>Alphaproteobacteria</taxon>
        <taxon>Rhodobacterales</taxon>
        <taxon>Roseobacteraceae</taxon>
        <taxon>Pacificibacter</taxon>
    </lineage>
</organism>
<dbReference type="EMBL" id="RKQK01000005">
    <property type="protein sequence ID" value="RPE63072.1"/>
    <property type="molecule type" value="Genomic_DNA"/>
</dbReference>
<evidence type="ECO:0000313" key="2">
    <source>
        <dbReference type="Proteomes" id="UP000269689"/>
    </source>
</evidence>
<evidence type="ECO:0000313" key="1">
    <source>
        <dbReference type="EMBL" id="RPE63072.1"/>
    </source>
</evidence>
<comment type="caution">
    <text evidence="1">The sequence shown here is derived from an EMBL/GenBank/DDBJ whole genome shotgun (WGS) entry which is preliminary data.</text>
</comment>
<sequence>MADVCDYVSQQMYRQLTTSGRLRAGLQQIAPDARLVDAPAPKTLRDTDVAVAVFVTKKPLGMALSVFVTTANGGTIETKRNLTVMDARRAHGLAHYKRFLDRTIAAATEE</sequence>
<dbReference type="AlphaFoldDB" id="A0A3N4TX90"/>
<name>A0A3N4TX90_9RHOB</name>